<dbReference type="InterPro" id="IPR001296">
    <property type="entry name" value="Glyco_trans_1"/>
</dbReference>
<dbReference type="GO" id="GO:0016757">
    <property type="term" value="F:glycosyltransferase activity"/>
    <property type="evidence" value="ECO:0007669"/>
    <property type="project" value="InterPro"/>
</dbReference>
<sequence>MKIVHISMADFNGAGLCAYRICKAQRAMGMDSRMVVLKKKHKDDFIETYGGFTYFLYSILRKIKKLLRIPDDFNTCRELGKLHNGVYTLPVSHIDLTRVKIIREADIIHLHWVGNFLDYRTFFETLKKKPVVATLHDENLLYGLANIEKQLLPDNQLERKYYRLKFNEIQKLDKFGAVFLSKMGFRLYADHEMLSKAKKRIIYNMVDCGKFRPFPKLEARKCLGLCEDDMVFAFCACNINEPRKGLDELSEALLHINPNHKVIAIGKNRGQKKWANVMELGRISDPGEMSRIFSAANFFCMPSFKENFAQAPLEAMACGLPVIAFPCSGTEELITDMNGVRCEAFTVEALENGIRKALATQYDGTMIRNDMIERFSPEKIAGEYLDFYHELMK</sequence>
<feature type="domain" description="Glycosyl transferase family 1" evidence="1">
    <location>
        <begin position="241"/>
        <end position="369"/>
    </location>
</feature>
<dbReference type="Gene3D" id="3.40.50.2000">
    <property type="entry name" value="Glycogen Phosphorylase B"/>
    <property type="match status" value="2"/>
</dbReference>
<evidence type="ECO:0000313" key="2">
    <source>
        <dbReference type="EMBL" id="KXA41469.1"/>
    </source>
</evidence>
<dbReference type="EMBL" id="LRQG01000051">
    <property type="protein sequence ID" value="KXA41469.1"/>
    <property type="molecule type" value="Genomic_DNA"/>
</dbReference>
<reference evidence="3" key="1">
    <citation type="submission" date="2016-01" db="EMBL/GenBank/DDBJ databases">
        <authorList>
            <person name="Mitreva M."/>
            <person name="Pepin K.H."/>
            <person name="Mihindukulasuriya K.A."/>
            <person name="Fulton R."/>
            <person name="Fronick C."/>
            <person name="O'Laughlin M."/>
            <person name="Miner T."/>
            <person name="Herter B."/>
            <person name="Rosa B.A."/>
            <person name="Cordes M."/>
            <person name="Tomlinson C."/>
            <person name="Wollam A."/>
            <person name="Palsikar V.B."/>
            <person name="Mardis E.R."/>
            <person name="Wilson R.K."/>
        </authorList>
    </citation>
    <scope>NUCLEOTIDE SEQUENCE [LARGE SCALE GENOMIC DNA]</scope>
    <source>
        <strain evidence="3">MJR7716</strain>
    </source>
</reference>
<gene>
    <name evidence="2" type="ORF">HMPREF3226_00805</name>
</gene>
<dbReference type="RefSeq" id="WP_060940358.1">
    <property type="nucleotide sequence ID" value="NZ_KQ957209.1"/>
</dbReference>
<accession>A0A133QF26</accession>
<dbReference type="OrthoDB" id="9768685at2"/>
<evidence type="ECO:0000259" key="1">
    <source>
        <dbReference type="Pfam" id="PF00534"/>
    </source>
</evidence>
<dbReference type="Proteomes" id="UP000070533">
    <property type="component" value="Unassembled WGS sequence"/>
</dbReference>
<dbReference type="SUPFAM" id="SSF53756">
    <property type="entry name" value="UDP-Glycosyltransferase/glycogen phosphorylase"/>
    <property type="match status" value="1"/>
</dbReference>
<dbReference type="AlphaFoldDB" id="A0A133QF26"/>
<dbReference type="PANTHER" id="PTHR12526">
    <property type="entry name" value="GLYCOSYLTRANSFERASE"/>
    <property type="match status" value="1"/>
</dbReference>
<comment type="caution">
    <text evidence="2">The sequence shown here is derived from an EMBL/GenBank/DDBJ whole genome shotgun (WGS) entry which is preliminary data.</text>
</comment>
<keyword evidence="3" id="KW-1185">Reference proteome</keyword>
<dbReference type="STRING" id="28128.HMPREF3226_00805"/>
<dbReference type="PANTHER" id="PTHR12526:SF630">
    <property type="entry name" value="GLYCOSYLTRANSFERASE"/>
    <property type="match status" value="1"/>
</dbReference>
<keyword evidence="2" id="KW-0808">Transferase</keyword>
<dbReference type="Pfam" id="PF00534">
    <property type="entry name" value="Glycos_transf_1"/>
    <property type="match status" value="1"/>
</dbReference>
<proteinExistence type="predicted"/>
<evidence type="ECO:0000313" key="3">
    <source>
        <dbReference type="Proteomes" id="UP000070533"/>
    </source>
</evidence>
<dbReference type="PATRIC" id="fig|28128.5.peg.813"/>
<name>A0A133QF26_9BACT</name>
<organism evidence="2 3">
    <name type="scientific">Prevotella corporis</name>
    <dbReference type="NCBI Taxonomy" id="28128"/>
    <lineage>
        <taxon>Bacteria</taxon>
        <taxon>Pseudomonadati</taxon>
        <taxon>Bacteroidota</taxon>
        <taxon>Bacteroidia</taxon>
        <taxon>Bacteroidales</taxon>
        <taxon>Prevotellaceae</taxon>
        <taxon>Prevotella</taxon>
    </lineage>
</organism>
<protein>
    <submittedName>
        <fullName evidence="2">Glycosyltransferase, group 1 family protein</fullName>
    </submittedName>
</protein>
<dbReference type="eggNOG" id="COG0438">
    <property type="taxonomic scope" value="Bacteria"/>
</dbReference>